<evidence type="ECO:0000256" key="8">
    <source>
        <dbReference type="SAM" id="Phobius"/>
    </source>
</evidence>
<dbReference type="InterPro" id="IPR047817">
    <property type="entry name" value="ABC2_TM_bact-type"/>
</dbReference>
<evidence type="ECO:0000256" key="6">
    <source>
        <dbReference type="ARBA" id="ARBA00022989"/>
    </source>
</evidence>
<name>A0A1J5J176_9BACT</name>
<dbReference type="Gene3D" id="3.40.1710.10">
    <property type="entry name" value="abc type-2 transporter like domain"/>
    <property type="match status" value="1"/>
</dbReference>
<dbReference type="Proteomes" id="UP000183245">
    <property type="component" value="Unassembled WGS sequence"/>
</dbReference>
<evidence type="ECO:0000256" key="2">
    <source>
        <dbReference type="ARBA" id="ARBA00007783"/>
    </source>
</evidence>
<organism evidence="10 11">
    <name type="scientific">Candidatus Wirthbacteria bacterium CG2_30_54_11</name>
    <dbReference type="NCBI Taxonomy" id="1817892"/>
    <lineage>
        <taxon>Bacteria</taxon>
        <taxon>Candidatus Wirthbacteria</taxon>
    </lineage>
</organism>
<evidence type="ECO:0000256" key="1">
    <source>
        <dbReference type="ARBA" id="ARBA00004651"/>
    </source>
</evidence>
<dbReference type="PROSITE" id="PS51012">
    <property type="entry name" value="ABC_TM2"/>
    <property type="match status" value="1"/>
</dbReference>
<keyword evidence="5 8" id="KW-0812">Transmembrane</keyword>
<dbReference type="Pfam" id="PF12698">
    <property type="entry name" value="ABC2_membrane_3"/>
    <property type="match status" value="1"/>
</dbReference>
<protein>
    <recommendedName>
        <fullName evidence="9">ABC transmembrane type-2 domain-containing protein</fullName>
    </recommendedName>
</protein>
<sequence length="405" mass="44086">MLHAFRVFKKEMLITLRDPVALIWLLALPIFIIAITSFAFSGSYGGGKFEVTIPVINRDSGPMGQQLLDAIGQQDTLKIELKTNDQEMGLRQQVADGKTVALLILPADLTTQVSTGKQAELQLLTDTNETTQLPMVTSILGSLISTFNSITLSSRTVVQYELDTQGLSLLPQVGAIGEQASKIAQTLQQRPSMLITETPLSTTDTGYDPVAQNVPGYAIMFMLFGVMMGAEAILMEKEEGTLRRLLTTPLPRWSFLAGKLMSNFIIGFSQLVIIFAVGHLIFGLDLGSSIPGLILISIATAFAANAAGMLLASFIKTRRQLGPVSTFFILFSSALGGSWWPLFITPQWMQNIAKVTITAWAMEGYSNLLMYGKGIVDILPQVGALLFYGAVLFAIGLKKFQFKES</sequence>
<evidence type="ECO:0000259" key="9">
    <source>
        <dbReference type="PROSITE" id="PS51012"/>
    </source>
</evidence>
<proteinExistence type="inferred from homology"/>
<comment type="caution">
    <text evidence="10">The sequence shown here is derived from an EMBL/GenBank/DDBJ whole genome shotgun (WGS) entry which is preliminary data.</text>
</comment>
<accession>A0A1J5J176</accession>
<keyword evidence="7 8" id="KW-0472">Membrane</keyword>
<feature type="transmembrane region" description="Helical" evidence="8">
    <location>
        <begin position="260"/>
        <end position="284"/>
    </location>
</feature>
<dbReference type="AlphaFoldDB" id="A0A1J5J176"/>
<dbReference type="InterPro" id="IPR051449">
    <property type="entry name" value="ABC-2_transporter_component"/>
</dbReference>
<feature type="transmembrane region" description="Helical" evidence="8">
    <location>
        <begin position="378"/>
        <end position="397"/>
    </location>
</feature>
<dbReference type="STRING" id="1817892.AUK40_00205"/>
<reference evidence="10 11" key="1">
    <citation type="journal article" date="2016" name="Environ. Microbiol.">
        <title>Genomic resolution of a cold subsurface aquifer community provides metabolic insights for novel microbes adapted to high CO concentrations.</title>
        <authorList>
            <person name="Probst A.J."/>
            <person name="Castelle C.J."/>
            <person name="Singh A."/>
            <person name="Brown C.T."/>
            <person name="Anantharaman K."/>
            <person name="Sharon I."/>
            <person name="Hug L.A."/>
            <person name="Burstein D."/>
            <person name="Emerson J.B."/>
            <person name="Thomas B.C."/>
            <person name="Banfield J.F."/>
        </authorList>
    </citation>
    <scope>NUCLEOTIDE SEQUENCE [LARGE SCALE GENOMIC DNA]</scope>
    <source>
        <strain evidence="10">CG2_30_54_11</strain>
    </source>
</reference>
<evidence type="ECO:0000256" key="4">
    <source>
        <dbReference type="ARBA" id="ARBA00022475"/>
    </source>
</evidence>
<keyword evidence="4" id="KW-1003">Cell membrane</keyword>
<gene>
    <name evidence="10" type="ORF">AUK40_00205</name>
</gene>
<evidence type="ECO:0000256" key="3">
    <source>
        <dbReference type="ARBA" id="ARBA00022448"/>
    </source>
</evidence>
<keyword evidence="6 8" id="KW-1133">Transmembrane helix</keyword>
<feature type="transmembrane region" description="Helical" evidence="8">
    <location>
        <begin position="21"/>
        <end position="40"/>
    </location>
</feature>
<dbReference type="EMBL" id="MNZT01000003">
    <property type="protein sequence ID" value="OIQ00435.1"/>
    <property type="molecule type" value="Genomic_DNA"/>
</dbReference>
<dbReference type="InterPro" id="IPR013525">
    <property type="entry name" value="ABC2_TM"/>
</dbReference>
<feature type="transmembrane region" description="Helical" evidence="8">
    <location>
        <begin position="290"/>
        <end position="312"/>
    </location>
</feature>
<dbReference type="PANTHER" id="PTHR30294">
    <property type="entry name" value="MEMBRANE COMPONENT OF ABC TRANSPORTER YHHJ-RELATED"/>
    <property type="match status" value="1"/>
</dbReference>
<evidence type="ECO:0000313" key="11">
    <source>
        <dbReference type="Proteomes" id="UP000183245"/>
    </source>
</evidence>
<comment type="similarity">
    <text evidence="2">Belongs to the ABC-2 integral membrane protein family.</text>
</comment>
<evidence type="ECO:0000313" key="10">
    <source>
        <dbReference type="EMBL" id="OIQ00435.1"/>
    </source>
</evidence>
<dbReference type="GO" id="GO:0140359">
    <property type="term" value="F:ABC-type transporter activity"/>
    <property type="evidence" value="ECO:0007669"/>
    <property type="project" value="InterPro"/>
</dbReference>
<evidence type="ECO:0000256" key="7">
    <source>
        <dbReference type="ARBA" id="ARBA00023136"/>
    </source>
</evidence>
<comment type="subcellular location">
    <subcellularLocation>
        <location evidence="1">Cell membrane</location>
        <topology evidence="1">Multi-pass membrane protein</topology>
    </subcellularLocation>
</comment>
<feature type="domain" description="ABC transmembrane type-2" evidence="9">
    <location>
        <begin position="176"/>
        <end position="403"/>
    </location>
</feature>
<feature type="transmembrane region" description="Helical" evidence="8">
    <location>
        <begin position="214"/>
        <end position="234"/>
    </location>
</feature>
<feature type="transmembrane region" description="Helical" evidence="8">
    <location>
        <begin position="324"/>
        <end position="342"/>
    </location>
</feature>
<evidence type="ECO:0000256" key="5">
    <source>
        <dbReference type="ARBA" id="ARBA00022692"/>
    </source>
</evidence>
<keyword evidence="3" id="KW-0813">Transport</keyword>
<dbReference type="PANTHER" id="PTHR30294:SF38">
    <property type="entry name" value="TRANSPORT PERMEASE PROTEIN"/>
    <property type="match status" value="1"/>
</dbReference>
<dbReference type="GO" id="GO:0005886">
    <property type="term" value="C:plasma membrane"/>
    <property type="evidence" value="ECO:0007669"/>
    <property type="project" value="UniProtKB-SubCell"/>
</dbReference>